<evidence type="ECO:0000313" key="1">
    <source>
        <dbReference type="EMBL" id="QHT98489.1"/>
    </source>
</evidence>
<proteinExistence type="predicted"/>
<dbReference type="EMBL" id="MN740292">
    <property type="protein sequence ID" value="QHT98489.1"/>
    <property type="molecule type" value="Genomic_DNA"/>
</dbReference>
<organism evidence="1">
    <name type="scientific">viral metagenome</name>
    <dbReference type="NCBI Taxonomy" id="1070528"/>
    <lineage>
        <taxon>unclassified sequences</taxon>
        <taxon>metagenomes</taxon>
        <taxon>organismal metagenomes</taxon>
    </lineage>
</organism>
<sequence length="116" mass="13929">MRIEVSKGELIDKITILEIKDDRVKDEEKLKNIRHELDVLLKYEFETPLLKERLKVVNNSLWDFEDAIRKLEDESDFGEKFIKLARNIYKFNDERARIKKLINLEEGSDIVEEKSY</sequence>
<dbReference type="Pfam" id="PF19662">
    <property type="entry name" value="DUF6165"/>
    <property type="match status" value="1"/>
</dbReference>
<accession>A0A6C0J0V9</accession>
<protein>
    <submittedName>
        <fullName evidence="1">Uncharacterized protein</fullName>
    </submittedName>
</protein>
<reference evidence="1" key="1">
    <citation type="journal article" date="2020" name="Nature">
        <title>Giant virus diversity and host interactions through global metagenomics.</title>
        <authorList>
            <person name="Schulz F."/>
            <person name="Roux S."/>
            <person name="Paez-Espino D."/>
            <person name="Jungbluth S."/>
            <person name="Walsh D.A."/>
            <person name="Denef V.J."/>
            <person name="McMahon K.D."/>
            <person name="Konstantinidis K.T."/>
            <person name="Eloe-Fadrosh E.A."/>
            <person name="Kyrpides N.C."/>
            <person name="Woyke T."/>
        </authorList>
    </citation>
    <scope>NUCLEOTIDE SEQUENCE</scope>
    <source>
        <strain evidence="1">GVMAG-M-3300025652-16</strain>
    </source>
</reference>
<dbReference type="AlphaFoldDB" id="A0A6C0J0V9"/>
<dbReference type="InterPro" id="IPR046163">
    <property type="entry name" value="DUF6165"/>
</dbReference>
<name>A0A6C0J0V9_9ZZZZ</name>